<feature type="compositionally biased region" description="Basic and acidic residues" evidence="1">
    <location>
        <begin position="105"/>
        <end position="131"/>
    </location>
</feature>
<comment type="caution">
    <text evidence="2">The sequence shown here is derived from an EMBL/GenBank/DDBJ whole genome shotgun (WGS) entry which is preliminary data.</text>
</comment>
<dbReference type="Proteomes" id="UP000309340">
    <property type="component" value="Unassembled WGS sequence"/>
</dbReference>
<evidence type="ECO:0000256" key="1">
    <source>
        <dbReference type="SAM" id="MobiDB-lite"/>
    </source>
</evidence>
<organism evidence="2 3">
    <name type="scientific">Friedmanniomyces simplex</name>
    <dbReference type="NCBI Taxonomy" id="329884"/>
    <lineage>
        <taxon>Eukaryota</taxon>
        <taxon>Fungi</taxon>
        <taxon>Dikarya</taxon>
        <taxon>Ascomycota</taxon>
        <taxon>Pezizomycotina</taxon>
        <taxon>Dothideomycetes</taxon>
        <taxon>Dothideomycetidae</taxon>
        <taxon>Mycosphaerellales</taxon>
        <taxon>Teratosphaeriaceae</taxon>
        <taxon>Friedmanniomyces</taxon>
    </lineage>
</organism>
<dbReference type="EMBL" id="NAJQ01000007">
    <property type="protein sequence ID" value="TKA83526.1"/>
    <property type="molecule type" value="Genomic_DNA"/>
</dbReference>
<dbReference type="AlphaFoldDB" id="A0A4U0Y3Z5"/>
<sequence>MPICSPPLRKMQCDLSCCGDWVPPSSYWGPGETDSPPRPQPIPELVNRKGITVGDVHEATAQLRREHRLCPYAPAGYLDDEGFVLVQVTFKGSMRLTEGDPMLASRRDELQEEGRNESKTETEGEDRLTLREEYRKAKMDGILENNRKIPTLAEFAANEAHRAAEKKEAVDESANDPSKVTSKSSTRSSSDSAQKPSTTWTDVSTAAFQRRLIRYPVFPIPRRW</sequence>
<feature type="region of interest" description="Disordered" evidence="1">
    <location>
        <begin position="99"/>
        <end position="131"/>
    </location>
</feature>
<evidence type="ECO:0000313" key="3">
    <source>
        <dbReference type="Proteomes" id="UP000309340"/>
    </source>
</evidence>
<reference evidence="2 3" key="1">
    <citation type="submission" date="2017-03" db="EMBL/GenBank/DDBJ databases">
        <title>Genomes of endolithic fungi from Antarctica.</title>
        <authorList>
            <person name="Coleine C."/>
            <person name="Masonjones S."/>
            <person name="Stajich J.E."/>
        </authorList>
    </citation>
    <scope>NUCLEOTIDE SEQUENCE [LARGE SCALE GENOMIC DNA]</scope>
    <source>
        <strain evidence="2 3">CCFEE 5184</strain>
    </source>
</reference>
<feature type="compositionally biased region" description="Polar residues" evidence="1">
    <location>
        <begin position="193"/>
        <end position="203"/>
    </location>
</feature>
<name>A0A4U0Y3Z5_9PEZI</name>
<protein>
    <submittedName>
        <fullName evidence="2">Uncharacterized protein</fullName>
    </submittedName>
</protein>
<gene>
    <name evidence="2" type="ORF">B0A55_00514</name>
</gene>
<evidence type="ECO:0000313" key="2">
    <source>
        <dbReference type="EMBL" id="TKA83526.1"/>
    </source>
</evidence>
<feature type="region of interest" description="Disordered" evidence="1">
    <location>
        <begin position="163"/>
        <end position="203"/>
    </location>
</feature>
<feature type="compositionally biased region" description="Low complexity" evidence="1">
    <location>
        <begin position="178"/>
        <end position="192"/>
    </location>
</feature>
<accession>A0A4U0Y3Z5</accession>
<keyword evidence="3" id="KW-1185">Reference proteome</keyword>
<proteinExistence type="predicted"/>